<dbReference type="AlphaFoldDB" id="A0AAV4N2W6"/>
<evidence type="ECO:0000313" key="1">
    <source>
        <dbReference type="EMBL" id="GIX78426.1"/>
    </source>
</evidence>
<accession>A0AAV4N2W6</accession>
<comment type="caution">
    <text evidence="1">The sequence shown here is derived from an EMBL/GenBank/DDBJ whole genome shotgun (WGS) entry which is preliminary data.</text>
</comment>
<sequence length="108" mass="12731">MAYMFTFTYDRIIKHLHTLMKKAATNTNSERTLTRNGFQRRTVGDRKNMEFSASLIFNGQAISFQKYGERMCNNSMSNSTQMPIKCKVFFSLWKINTITKENRHVMML</sequence>
<keyword evidence="2" id="KW-1185">Reference proteome</keyword>
<protein>
    <submittedName>
        <fullName evidence="1">Uncharacterized protein</fullName>
    </submittedName>
</protein>
<dbReference type="EMBL" id="BPLR01002835">
    <property type="protein sequence ID" value="GIX78426.1"/>
    <property type="molecule type" value="Genomic_DNA"/>
</dbReference>
<reference evidence="1 2" key="1">
    <citation type="submission" date="2021-06" db="EMBL/GenBank/DDBJ databases">
        <title>Caerostris extrusa draft genome.</title>
        <authorList>
            <person name="Kono N."/>
            <person name="Arakawa K."/>
        </authorList>
    </citation>
    <scope>NUCLEOTIDE SEQUENCE [LARGE SCALE GENOMIC DNA]</scope>
</reference>
<evidence type="ECO:0000313" key="2">
    <source>
        <dbReference type="Proteomes" id="UP001054945"/>
    </source>
</evidence>
<organism evidence="1 2">
    <name type="scientific">Caerostris extrusa</name>
    <name type="common">Bark spider</name>
    <name type="synonym">Caerostris bankana</name>
    <dbReference type="NCBI Taxonomy" id="172846"/>
    <lineage>
        <taxon>Eukaryota</taxon>
        <taxon>Metazoa</taxon>
        <taxon>Ecdysozoa</taxon>
        <taxon>Arthropoda</taxon>
        <taxon>Chelicerata</taxon>
        <taxon>Arachnida</taxon>
        <taxon>Araneae</taxon>
        <taxon>Araneomorphae</taxon>
        <taxon>Entelegynae</taxon>
        <taxon>Araneoidea</taxon>
        <taxon>Araneidae</taxon>
        <taxon>Caerostris</taxon>
    </lineage>
</organism>
<name>A0AAV4N2W6_CAEEX</name>
<dbReference type="Proteomes" id="UP001054945">
    <property type="component" value="Unassembled WGS sequence"/>
</dbReference>
<gene>
    <name evidence="1" type="ORF">CEXT_439161</name>
</gene>
<proteinExistence type="predicted"/>